<evidence type="ECO:0000313" key="3">
    <source>
        <dbReference type="EMBL" id="OTF96189.1"/>
    </source>
</evidence>
<dbReference type="Proteomes" id="UP000215914">
    <property type="component" value="Chromosome 15"/>
</dbReference>
<feature type="compositionally biased region" description="Gly residues" evidence="1">
    <location>
        <begin position="97"/>
        <end position="106"/>
    </location>
</feature>
<sequence length="259" mass="28441">MGDRTSAGKTGGAGDGSRRWWGSPASLFQCIPPPLLVSNQPPPSFLRSATDHHHQRRVVVSDGQTARREKETEREFRERGNREEREKRWRRRSGVAAHGGGSGGGVSVHRASHVGIEGRVAAVTVVPSGGGDGSSGERRQWLGGSTRQVHLWSGYACAAISDFGSGAESIQSWFGSTQSTLRVDWSKLVNSGQRLSQRVSIVRVIRSNAVKVKFNAVNDPRFGSQFRLSQPELTQLTRSTQRVDSVNSVNFSAKRHERW</sequence>
<protein>
    <submittedName>
        <fullName evidence="3">Uncharacterized protein</fullName>
    </submittedName>
</protein>
<dbReference type="EMBL" id="CM007904">
    <property type="protein sequence ID" value="OTF96189.1"/>
    <property type="molecule type" value="Genomic_DNA"/>
</dbReference>
<proteinExistence type="predicted"/>
<dbReference type="InParanoid" id="A0A251SBG0"/>
<dbReference type="AlphaFoldDB" id="A0A251SBG0"/>
<dbReference type="Gramene" id="mRNA:HanXRQr2_Chr15g0715361">
    <property type="protein sequence ID" value="mRNA:HanXRQr2_Chr15g0715361"/>
    <property type="gene ID" value="HanXRQr2_Chr15g0715361"/>
</dbReference>
<gene>
    <name evidence="3" type="ORF">HannXRQ_Chr15g0491351</name>
    <name evidence="2" type="ORF">HanXRQr2_Chr15g0715361</name>
</gene>
<reference evidence="2 4" key="1">
    <citation type="journal article" date="2017" name="Nature">
        <title>The sunflower genome provides insights into oil metabolism, flowering and Asterid evolution.</title>
        <authorList>
            <person name="Badouin H."/>
            <person name="Gouzy J."/>
            <person name="Grassa C.J."/>
            <person name="Murat F."/>
            <person name="Staton S.E."/>
            <person name="Cottret L."/>
            <person name="Lelandais-Briere C."/>
            <person name="Owens G.L."/>
            <person name="Carrere S."/>
            <person name="Mayjonade B."/>
            <person name="Legrand L."/>
            <person name="Gill N."/>
            <person name="Kane N.C."/>
            <person name="Bowers J.E."/>
            <person name="Hubner S."/>
            <person name="Bellec A."/>
            <person name="Berard A."/>
            <person name="Berges H."/>
            <person name="Blanchet N."/>
            <person name="Boniface M.C."/>
            <person name="Brunel D."/>
            <person name="Catrice O."/>
            <person name="Chaidir N."/>
            <person name="Claudel C."/>
            <person name="Donnadieu C."/>
            <person name="Faraut T."/>
            <person name="Fievet G."/>
            <person name="Helmstetter N."/>
            <person name="King M."/>
            <person name="Knapp S.J."/>
            <person name="Lai Z."/>
            <person name="Le Paslier M.C."/>
            <person name="Lippi Y."/>
            <person name="Lorenzon L."/>
            <person name="Mandel J.R."/>
            <person name="Marage G."/>
            <person name="Marchand G."/>
            <person name="Marquand E."/>
            <person name="Bret-Mestries E."/>
            <person name="Morien E."/>
            <person name="Nambeesan S."/>
            <person name="Nguyen T."/>
            <person name="Pegot-Espagnet P."/>
            <person name="Pouilly N."/>
            <person name="Raftis F."/>
            <person name="Sallet E."/>
            <person name="Schiex T."/>
            <person name="Thomas J."/>
            <person name="Vandecasteele C."/>
            <person name="Vares D."/>
            <person name="Vear F."/>
            <person name="Vautrin S."/>
            <person name="Crespi M."/>
            <person name="Mangin B."/>
            <person name="Burke J.M."/>
            <person name="Salse J."/>
            <person name="Munos S."/>
            <person name="Vincourt P."/>
            <person name="Rieseberg L.H."/>
            <person name="Langlade N.B."/>
        </authorList>
    </citation>
    <scope>NUCLEOTIDE SEQUENCE [LARGE SCALE GENOMIC DNA]</scope>
    <source>
        <strain evidence="4">cv. SF193</strain>
        <tissue evidence="2">Leaves</tissue>
    </source>
</reference>
<reference evidence="3" key="2">
    <citation type="submission" date="2017-02" db="EMBL/GenBank/DDBJ databases">
        <title>Sunflower complete genome.</title>
        <authorList>
            <person name="Langlade N."/>
            <person name="Munos S."/>
        </authorList>
    </citation>
    <scope>NUCLEOTIDE SEQUENCE [LARGE SCALE GENOMIC DNA]</scope>
    <source>
        <tissue evidence="3">Leaves</tissue>
    </source>
</reference>
<accession>A0A251SBG0</accession>
<feature type="region of interest" description="Disordered" evidence="1">
    <location>
        <begin position="41"/>
        <end position="107"/>
    </location>
</feature>
<keyword evidence="4" id="KW-1185">Reference proteome</keyword>
<evidence type="ECO:0000313" key="4">
    <source>
        <dbReference type="Proteomes" id="UP000215914"/>
    </source>
</evidence>
<organism evidence="3 4">
    <name type="scientific">Helianthus annuus</name>
    <name type="common">Common sunflower</name>
    <dbReference type="NCBI Taxonomy" id="4232"/>
    <lineage>
        <taxon>Eukaryota</taxon>
        <taxon>Viridiplantae</taxon>
        <taxon>Streptophyta</taxon>
        <taxon>Embryophyta</taxon>
        <taxon>Tracheophyta</taxon>
        <taxon>Spermatophyta</taxon>
        <taxon>Magnoliopsida</taxon>
        <taxon>eudicotyledons</taxon>
        <taxon>Gunneridae</taxon>
        <taxon>Pentapetalae</taxon>
        <taxon>asterids</taxon>
        <taxon>campanulids</taxon>
        <taxon>Asterales</taxon>
        <taxon>Asteraceae</taxon>
        <taxon>Asteroideae</taxon>
        <taxon>Heliantheae alliance</taxon>
        <taxon>Heliantheae</taxon>
        <taxon>Helianthus</taxon>
    </lineage>
</organism>
<evidence type="ECO:0000313" key="2">
    <source>
        <dbReference type="EMBL" id="KAF5766435.1"/>
    </source>
</evidence>
<feature type="region of interest" description="Disordered" evidence="1">
    <location>
        <begin position="1"/>
        <end position="21"/>
    </location>
</feature>
<name>A0A251SBG0_HELAN</name>
<dbReference type="EMBL" id="MNCJ02000330">
    <property type="protein sequence ID" value="KAF5766435.1"/>
    <property type="molecule type" value="Genomic_DNA"/>
</dbReference>
<feature type="compositionally biased region" description="Basic and acidic residues" evidence="1">
    <location>
        <begin position="65"/>
        <end position="87"/>
    </location>
</feature>
<evidence type="ECO:0000256" key="1">
    <source>
        <dbReference type="SAM" id="MobiDB-lite"/>
    </source>
</evidence>
<reference evidence="2" key="3">
    <citation type="submission" date="2020-06" db="EMBL/GenBank/DDBJ databases">
        <title>Helianthus annuus Genome sequencing and assembly Release 2.</title>
        <authorList>
            <person name="Gouzy J."/>
            <person name="Langlade N."/>
            <person name="Munos S."/>
        </authorList>
    </citation>
    <scope>NUCLEOTIDE SEQUENCE</scope>
    <source>
        <tissue evidence="2">Leaves</tissue>
    </source>
</reference>